<dbReference type="Gene3D" id="3.30.70.270">
    <property type="match status" value="1"/>
</dbReference>
<reference evidence="3" key="1">
    <citation type="submission" date="2020-08" db="EMBL/GenBank/DDBJ databases">
        <title>Genome public.</title>
        <authorList>
            <person name="Liu C."/>
            <person name="Sun Q."/>
        </authorList>
    </citation>
    <scope>NUCLEOTIDE SEQUENCE</scope>
    <source>
        <strain evidence="3">NSJ-32</strain>
    </source>
</reference>
<dbReference type="InterPro" id="IPR001258">
    <property type="entry name" value="NHL_repeat"/>
</dbReference>
<proteinExistence type="predicted"/>
<dbReference type="SUPFAM" id="SSF101898">
    <property type="entry name" value="NHL repeat"/>
    <property type="match status" value="1"/>
</dbReference>
<dbReference type="PANTHER" id="PTHR46388:SF2">
    <property type="entry name" value="NHL REPEAT-CONTAINING PROTEIN 2"/>
    <property type="match status" value="1"/>
</dbReference>
<dbReference type="AlphaFoldDB" id="A0A926I197"/>
<dbReference type="SMART" id="SM00267">
    <property type="entry name" value="GGDEF"/>
    <property type="match status" value="1"/>
</dbReference>
<dbReference type="Proteomes" id="UP000657006">
    <property type="component" value="Unassembled WGS sequence"/>
</dbReference>
<name>A0A926I197_9FIRM</name>
<evidence type="ECO:0000256" key="1">
    <source>
        <dbReference type="ARBA" id="ARBA00022737"/>
    </source>
</evidence>
<sequence>MTGTQLQTKRDQLTGLHIREWAIHRIDKIIRQKQPIWIALLDIDFFTIINEKLGWKTGDQVLVKIAELIRRYEPIEAARYGGDEFILFGLQREQDGFGLVDEIRRKIRKEVFAQVEPSGRVPIKVSAGVAEGTDRVSKSLPLLKAAEIALAVAKKKGRNRTERTWKQTVQIQKRSKICTTILGMGLKGHSRDGTKAFSASIAEPYGVDIEENGDIVLADRSNHQIRRIHCGRIYTVAGCGVSGYSGDGAAAKQAYLSKPSGVAIGPNHCIYLADTGNHCIRKVQGGKIHTIAGCGEEGYSGDGGPAVNARLRRPGGVVTDDEGNVYTNDYGNNVIRMIDPSGIITTIAGCGQYGYSGDGGEAIAAKLDRPYGLAVDSRLQMLFIVDFGNHCIRGVDLRTKEITTLAGNGTPGYAGDGGPGVEAQLNGPFWAVCWKHAFLLIADGLNHCIRKLDLERGRITTLAGGGQAGYIDAESREKIRFTIPAGLAVQGDWVVVADYGNNAIRKVWVGAEAE</sequence>
<dbReference type="Pfam" id="PF25021">
    <property type="entry name" value="TEN_NHL"/>
    <property type="match status" value="1"/>
</dbReference>
<evidence type="ECO:0000259" key="2">
    <source>
        <dbReference type="PROSITE" id="PS50887"/>
    </source>
</evidence>
<keyword evidence="4" id="KW-1185">Reference proteome</keyword>
<dbReference type="InterPro" id="IPR029787">
    <property type="entry name" value="Nucleotide_cyclase"/>
</dbReference>
<dbReference type="EMBL" id="JACRSQ010000004">
    <property type="protein sequence ID" value="MBC8542751.1"/>
    <property type="molecule type" value="Genomic_DNA"/>
</dbReference>
<dbReference type="Pfam" id="PF00990">
    <property type="entry name" value="GGDEF"/>
    <property type="match status" value="1"/>
</dbReference>
<dbReference type="Pfam" id="PF01436">
    <property type="entry name" value="NHL"/>
    <property type="match status" value="1"/>
</dbReference>
<dbReference type="NCBIfam" id="TIGR00254">
    <property type="entry name" value="GGDEF"/>
    <property type="match status" value="1"/>
</dbReference>
<dbReference type="InterPro" id="IPR056822">
    <property type="entry name" value="TEN_NHL"/>
</dbReference>
<dbReference type="Gene3D" id="2.120.10.30">
    <property type="entry name" value="TolB, C-terminal domain"/>
    <property type="match status" value="4"/>
</dbReference>
<organism evidence="3 4">
    <name type="scientific">Bianquea renquensis</name>
    <dbReference type="NCBI Taxonomy" id="2763661"/>
    <lineage>
        <taxon>Bacteria</taxon>
        <taxon>Bacillati</taxon>
        <taxon>Bacillota</taxon>
        <taxon>Clostridia</taxon>
        <taxon>Eubacteriales</taxon>
        <taxon>Bianqueaceae</taxon>
        <taxon>Bianquea</taxon>
    </lineage>
</organism>
<dbReference type="InterPro" id="IPR000160">
    <property type="entry name" value="GGDEF_dom"/>
</dbReference>
<comment type="caution">
    <text evidence="3">The sequence shown here is derived from an EMBL/GenBank/DDBJ whole genome shotgun (WGS) entry which is preliminary data.</text>
</comment>
<dbReference type="InterPro" id="IPR043128">
    <property type="entry name" value="Rev_trsase/Diguanyl_cyclase"/>
</dbReference>
<evidence type="ECO:0000313" key="3">
    <source>
        <dbReference type="EMBL" id="MBC8542751.1"/>
    </source>
</evidence>
<dbReference type="RefSeq" id="WP_177719284.1">
    <property type="nucleotide sequence ID" value="NZ_JACRSQ010000004.1"/>
</dbReference>
<keyword evidence="1" id="KW-0677">Repeat</keyword>
<dbReference type="InterPro" id="IPR011042">
    <property type="entry name" value="6-blade_b-propeller_TolB-like"/>
</dbReference>
<gene>
    <name evidence="3" type="ORF">H8730_04215</name>
</gene>
<feature type="domain" description="GGDEF" evidence="2">
    <location>
        <begin position="34"/>
        <end position="166"/>
    </location>
</feature>
<dbReference type="SUPFAM" id="SSF55073">
    <property type="entry name" value="Nucleotide cyclase"/>
    <property type="match status" value="1"/>
</dbReference>
<dbReference type="PANTHER" id="PTHR46388">
    <property type="entry name" value="NHL REPEAT-CONTAINING PROTEIN 2"/>
    <property type="match status" value="1"/>
</dbReference>
<dbReference type="PROSITE" id="PS50887">
    <property type="entry name" value="GGDEF"/>
    <property type="match status" value="1"/>
</dbReference>
<protein>
    <submittedName>
        <fullName evidence="3">Diguanylate cyclase</fullName>
    </submittedName>
</protein>
<evidence type="ECO:0000313" key="4">
    <source>
        <dbReference type="Proteomes" id="UP000657006"/>
    </source>
</evidence>
<dbReference type="CDD" id="cd01949">
    <property type="entry name" value="GGDEF"/>
    <property type="match status" value="1"/>
</dbReference>
<accession>A0A926I197</accession>